<sequence>MKKTLIRLLGGACIAAMISIAVYRLAAWSDRSSQSSPVQTQSSGSSIALGALNSSDRETARKRGVYGNGDDLTNSPDGRFQADGQFLTVPNREGFRLRPFAVSMRSDDFAWTAEDGKTDEAMRDLSHTEEEEDRLKTDNQWVNKRQLVYCSDYIESLGKEVATQGAALKTAKLPGFDGKEYEVEIVRAESPQGTNEWNISGTLKDRPDTMVAMSSVHGYTSLVIVSPEIYIEGDAREPGEVVLNQIDRVARQAAQPQGPVETVSPFDVGSPSSP</sequence>
<organism evidence="2 3">
    <name type="scientific">Luteolibacter pohnpeiensis</name>
    <dbReference type="NCBI Taxonomy" id="454153"/>
    <lineage>
        <taxon>Bacteria</taxon>
        <taxon>Pseudomonadati</taxon>
        <taxon>Verrucomicrobiota</taxon>
        <taxon>Verrucomicrobiia</taxon>
        <taxon>Verrucomicrobiales</taxon>
        <taxon>Verrucomicrobiaceae</taxon>
        <taxon>Luteolibacter</taxon>
    </lineage>
</organism>
<comment type="caution">
    <text evidence="2">The sequence shown here is derived from an EMBL/GenBank/DDBJ whole genome shotgun (WGS) entry which is preliminary data.</text>
</comment>
<keyword evidence="3" id="KW-1185">Reference proteome</keyword>
<dbReference type="AlphaFoldDB" id="A0A934VU24"/>
<accession>A0A934VU24</accession>
<feature type="region of interest" description="Disordered" evidence="1">
    <location>
        <begin position="251"/>
        <end position="274"/>
    </location>
</feature>
<gene>
    <name evidence="2" type="ORF">JIN85_06630</name>
</gene>
<dbReference type="Proteomes" id="UP000603141">
    <property type="component" value="Unassembled WGS sequence"/>
</dbReference>
<proteinExistence type="predicted"/>
<reference evidence="2" key="1">
    <citation type="submission" date="2021-01" db="EMBL/GenBank/DDBJ databases">
        <title>Modified the classification status of verrucomicrobia.</title>
        <authorList>
            <person name="Feng X."/>
        </authorList>
    </citation>
    <scope>NUCLEOTIDE SEQUENCE</scope>
    <source>
        <strain evidence="2">KCTC 22041</strain>
    </source>
</reference>
<feature type="compositionally biased region" description="Low complexity" evidence="1">
    <location>
        <begin position="34"/>
        <end position="46"/>
    </location>
</feature>
<name>A0A934VU24_9BACT</name>
<feature type="region of interest" description="Disordered" evidence="1">
    <location>
        <begin position="59"/>
        <end position="81"/>
    </location>
</feature>
<feature type="region of interest" description="Disordered" evidence="1">
    <location>
        <begin position="34"/>
        <end position="53"/>
    </location>
</feature>
<evidence type="ECO:0000313" key="3">
    <source>
        <dbReference type="Proteomes" id="UP000603141"/>
    </source>
</evidence>
<evidence type="ECO:0000313" key="2">
    <source>
        <dbReference type="EMBL" id="MBK1882082.1"/>
    </source>
</evidence>
<dbReference type="RefSeq" id="WP_200268867.1">
    <property type="nucleotide sequence ID" value="NZ_JAENIJ010000007.1"/>
</dbReference>
<evidence type="ECO:0000256" key="1">
    <source>
        <dbReference type="SAM" id="MobiDB-lite"/>
    </source>
</evidence>
<protein>
    <submittedName>
        <fullName evidence="2">Uncharacterized protein</fullName>
    </submittedName>
</protein>
<dbReference type="EMBL" id="JAENIJ010000007">
    <property type="protein sequence ID" value="MBK1882082.1"/>
    <property type="molecule type" value="Genomic_DNA"/>
</dbReference>